<evidence type="ECO:0000256" key="1">
    <source>
        <dbReference type="ARBA" id="ARBA00022801"/>
    </source>
</evidence>
<proteinExistence type="predicted"/>
<dbReference type="GO" id="GO:0016020">
    <property type="term" value="C:membrane"/>
    <property type="evidence" value="ECO:0007669"/>
    <property type="project" value="TreeGrafter"/>
</dbReference>
<dbReference type="EMBL" id="CCAX010000003">
    <property type="protein sequence ID" value="CDO04819.1"/>
    <property type="molecule type" value="Genomic_DNA"/>
</dbReference>
<dbReference type="STRING" id="171693.BN988_03386"/>
<dbReference type="PANTHER" id="PTHR43798:SF31">
    <property type="entry name" value="AB HYDROLASE SUPERFAMILY PROTEIN YCLE"/>
    <property type="match status" value="1"/>
</dbReference>
<dbReference type="Gene3D" id="3.40.50.1820">
    <property type="entry name" value="alpha/beta hydrolase"/>
    <property type="match status" value="1"/>
</dbReference>
<dbReference type="InterPro" id="IPR050266">
    <property type="entry name" value="AB_hydrolase_sf"/>
</dbReference>
<dbReference type="InterPro" id="IPR000073">
    <property type="entry name" value="AB_hydrolase_1"/>
</dbReference>
<name>W9AGH4_9BACI</name>
<feature type="domain" description="AB hydrolase-1" evidence="2">
    <location>
        <begin position="41"/>
        <end position="264"/>
    </location>
</feature>
<dbReference type="AlphaFoldDB" id="W9AGH4"/>
<keyword evidence="1" id="KW-0378">Hydrolase</keyword>
<dbReference type="SUPFAM" id="SSF53474">
    <property type="entry name" value="alpha/beta-Hydrolases"/>
    <property type="match status" value="1"/>
</dbReference>
<dbReference type="Proteomes" id="UP000028863">
    <property type="component" value="Unassembled WGS sequence"/>
</dbReference>
<accession>W9AGH4</accession>
<protein>
    <submittedName>
        <fullName evidence="3">Fluoroacetate dehalogenase</fullName>
    </submittedName>
</protein>
<evidence type="ECO:0000259" key="2">
    <source>
        <dbReference type="Pfam" id="PF00561"/>
    </source>
</evidence>
<comment type="caution">
    <text evidence="3">The sequence shown here is derived from an EMBL/GenBank/DDBJ whole genome shotgun (WGS) entry which is preliminary data.</text>
</comment>
<keyword evidence="4" id="KW-1185">Reference proteome</keyword>
<dbReference type="PANTHER" id="PTHR43798">
    <property type="entry name" value="MONOACYLGLYCEROL LIPASE"/>
    <property type="match status" value="1"/>
</dbReference>
<reference evidence="3" key="2">
    <citation type="submission" date="2014-03" db="EMBL/GenBank/DDBJ databases">
        <authorList>
            <person name="Urmite Genomes"/>
        </authorList>
    </citation>
    <scope>NUCLEOTIDE SEQUENCE</scope>
    <source>
        <strain evidence="3">S1</strain>
    </source>
</reference>
<dbReference type="eggNOG" id="COG2267">
    <property type="taxonomic scope" value="Bacteria"/>
</dbReference>
<dbReference type="Pfam" id="PF00561">
    <property type="entry name" value="Abhydrolase_1"/>
    <property type="match status" value="1"/>
</dbReference>
<dbReference type="GO" id="GO:0016787">
    <property type="term" value="F:hydrolase activity"/>
    <property type="evidence" value="ECO:0007669"/>
    <property type="project" value="UniProtKB-KW"/>
</dbReference>
<gene>
    <name evidence="3" type="ORF">BN988_03386</name>
</gene>
<organism evidence="3 4">
    <name type="scientific">Oceanobacillus picturae</name>
    <dbReference type="NCBI Taxonomy" id="171693"/>
    <lineage>
        <taxon>Bacteria</taxon>
        <taxon>Bacillati</taxon>
        <taxon>Bacillota</taxon>
        <taxon>Bacilli</taxon>
        <taxon>Bacillales</taxon>
        <taxon>Bacillaceae</taxon>
        <taxon>Oceanobacillus</taxon>
    </lineage>
</organism>
<dbReference type="InterPro" id="IPR029058">
    <property type="entry name" value="AB_hydrolase_fold"/>
</dbReference>
<dbReference type="Gene3D" id="6.10.140.700">
    <property type="match status" value="1"/>
</dbReference>
<dbReference type="RefSeq" id="WP_036578066.1">
    <property type="nucleotide sequence ID" value="NZ_CABLBW010000003.1"/>
</dbReference>
<evidence type="ECO:0000313" key="3">
    <source>
        <dbReference type="EMBL" id="CDO04819.1"/>
    </source>
</evidence>
<evidence type="ECO:0000313" key="4">
    <source>
        <dbReference type="Proteomes" id="UP000028863"/>
    </source>
</evidence>
<sequence length="279" mass="32450">MWKKELLHTKRGTFEYFVKGKGEPICITHLYSQFNEKGYYFADPFTEHFQVYLVNLKNAGNSSTVSSDEELSMLESVKDLEAIREELGFQRWAFGGHSTGGMLALKYAIHFPNSLTKVIAGGATASYEYMNHEGSIYSRKNPHNKRLKEIFSVLNTSNNIQERRAVAREWLEMSLYRPQNYDSYFSKPSSGSVVQKRLDYYSYEELPDYDIREELKNVKVPAIIYCGKHDAQCPFVFSEEIHKQLQHSSFYCFHESNHNPFLEEAEAFEEMVQAFKKLS</sequence>
<reference evidence="3" key="1">
    <citation type="submission" date="2014-03" db="EMBL/GenBank/DDBJ databases">
        <title>Draft genome sequencing of Oceanobacillus picturae strain S1 isolated from human gut.</title>
        <authorList>
            <person name="Croce O."/>
            <person name="Lagier J.C."/>
            <person name="Raoult D."/>
        </authorList>
    </citation>
    <scope>NUCLEOTIDE SEQUENCE [LARGE SCALE GENOMIC DNA]</scope>
    <source>
        <strain evidence="3">S1</strain>
    </source>
</reference>